<evidence type="ECO:0000313" key="1">
    <source>
        <dbReference type="EMBL" id="NNM72721.1"/>
    </source>
</evidence>
<protein>
    <submittedName>
        <fullName evidence="1">Uncharacterized protein</fullName>
    </submittedName>
</protein>
<dbReference type="RefSeq" id="WP_171218258.1">
    <property type="nucleotide sequence ID" value="NZ_JABEPP010000003.1"/>
</dbReference>
<dbReference type="Gene3D" id="2.40.30.10">
    <property type="entry name" value="Translation factors"/>
    <property type="match status" value="1"/>
</dbReference>
<keyword evidence="2" id="KW-1185">Reference proteome</keyword>
<comment type="caution">
    <text evidence="1">The sequence shown here is derived from an EMBL/GenBank/DDBJ whole genome shotgun (WGS) entry which is preliminary data.</text>
</comment>
<dbReference type="EMBL" id="JABEPP010000003">
    <property type="protein sequence ID" value="NNM72721.1"/>
    <property type="molecule type" value="Genomic_DNA"/>
</dbReference>
<organism evidence="1 2">
    <name type="scientific">Enterovirga aerilata</name>
    <dbReference type="NCBI Taxonomy" id="2730920"/>
    <lineage>
        <taxon>Bacteria</taxon>
        <taxon>Pseudomonadati</taxon>
        <taxon>Pseudomonadota</taxon>
        <taxon>Alphaproteobacteria</taxon>
        <taxon>Hyphomicrobiales</taxon>
        <taxon>Methylobacteriaceae</taxon>
        <taxon>Enterovirga</taxon>
    </lineage>
</organism>
<dbReference type="Proteomes" id="UP000564885">
    <property type="component" value="Unassembled WGS sequence"/>
</dbReference>
<proteinExistence type="predicted"/>
<dbReference type="SUPFAM" id="SSF50447">
    <property type="entry name" value="Translation proteins"/>
    <property type="match status" value="1"/>
</dbReference>
<sequence length="95" mass="10404">MAKFITEGQGTIVGLGETDGSPHDVDAWVCRVTQGVLNAGARVYVVRDGSIIHEGKIRELWRNRQRMATISEGNEGAVWIEDAKLQLDDVIKIAA</sequence>
<evidence type="ECO:0000313" key="2">
    <source>
        <dbReference type="Proteomes" id="UP000564885"/>
    </source>
</evidence>
<accession>A0A849I5W8</accession>
<name>A0A849I5W8_9HYPH</name>
<dbReference type="InterPro" id="IPR009000">
    <property type="entry name" value="Transl_B-barrel_sf"/>
</dbReference>
<dbReference type="AlphaFoldDB" id="A0A849I5W8"/>
<reference evidence="1 2" key="1">
    <citation type="submission" date="2020-04" db="EMBL/GenBank/DDBJ databases">
        <title>Enterovirga sp. isolate from soil.</title>
        <authorList>
            <person name="Chea S."/>
            <person name="Kim D.-U."/>
        </authorList>
    </citation>
    <scope>NUCLEOTIDE SEQUENCE [LARGE SCALE GENOMIC DNA]</scope>
    <source>
        <strain evidence="1 2">DB1703</strain>
    </source>
</reference>
<gene>
    <name evidence="1" type="ORF">HJG44_10050</name>
</gene>